<evidence type="ECO:0000313" key="2">
    <source>
        <dbReference type="Proteomes" id="UP000009168"/>
    </source>
</evidence>
<accession>W7XAV8</accession>
<organism evidence="1 2">
    <name type="scientific">Tetrahymena thermophila (strain SB210)</name>
    <dbReference type="NCBI Taxonomy" id="312017"/>
    <lineage>
        <taxon>Eukaryota</taxon>
        <taxon>Sar</taxon>
        <taxon>Alveolata</taxon>
        <taxon>Ciliophora</taxon>
        <taxon>Intramacronucleata</taxon>
        <taxon>Oligohymenophorea</taxon>
        <taxon>Hymenostomatida</taxon>
        <taxon>Tetrahymenina</taxon>
        <taxon>Tetrahymenidae</taxon>
        <taxon>Tetrahymena</taxon>
    </lineage>
</organism>
<dbReference type="InParanoid" id="W7XAV8"/>
<sequence>MKIQDKRQAIVSEQSELHSILWYLQYKVYLSEEPFYQYQIQSNVDYEQILMILCNLALRNHRFSQNQSISPRNSTKLSIDLQRCSNQKSSCLIFTLKFTKFLFKLEFNQTSFSMAAINSEMIDYISLNFIYCCFVYTHFQLNPIRAHINPSKLYQQNIFCKLSENSFFVSFQQNYFCFKIIKNIYSFLLIIIQLKLLLNAQTQLNLSQFLPLLRKQNEIMLLIFYINKSNSNKNYLNCYLKLEKSVLNVITIKPKFKLISTFTLRVERKYMHVYYQYSIQISQIQTIITQTAIQNSRNQCQM</sequence>
<proteinExistence type="predicted"/>
<dbReference type="KEGG" id="tet:TTHERM_001102693"/>
<dbReference type="GeneID" id="24441704"/>
<keyword evidence="2" id="KW-1185">Reference proteome</keyword>
<name>W7XAV8_TETTS</name>
<dbReference type="AlphaFoldDB" id="W7XAV8"/>
<gene>
    <name evidence="1" type="ORF">TTHERM_001102693</name>
</gene>
<protein>
    <submittedName>
        <fullName evidence="1">Uncharacterized protein</fullName>
    </submittedName>
</protein>
<dbReference type="Proteomes" id="UP000009168">
    <property type="component" value="Unassembled WGS sequence"/>
</dbReference>
<reference evidence="2" key="1">
    <citation type="journal article" date="2006" name="PLoS Biol.">
        <title>Macronuclear genome sequence of the ciliate Tetrahymena thermophila, a model eukaryote.</title>
        <authorList>
            <person name="Eisen J.A."/>
            <person name="Coyne R.S."/>
            <person name="Wu M."/>
            <person name="Wu D."/>
            <person name="Thiagarajan M."/>
            <person name="Wortman J.R."/>
            <person name="Badger J.H."/>
            <person name="Ren Q."/>
            <person name="Amedeo P."/>
            <person name="Jones K.M."/>
            <person name="Tallon L.J."/>
            <person name="Delcher A.L."/>
            <person name="Salzberg S.L."/>
            <person name="Silva J.C."/>
            <person name="Haas B.J."/>
            <person name="Majoros W.H."/>
            <person name="Farzad M."/>
            <person name="Carlton J.M."/>
            <person name="Smith R.K. Jr."/>
            <person name="Garg J."/>
            <person name="Pearlman R.E."/>
            <person name="Karrer K.M."/>
            <person name="Sun L."/>
            <person name="Manning G."/>
            <person name="Elde N.C."/>
            <person name="Turkewitz A.P."/>
            <person name="Asai D.J."/>
            <person name="Wilkes D.E."/>
            <person name="Wang Y."/>
            <person name="Cai H."/>
            <person name="Collins K."/>
            <person name="Stewart B.A."/>
            <person name="Lee S.R."/>
            <person name="Wilamowska K."/>
            <person name="Weinberg Z."/>
            <person name="Ruzzo W.L."/>
            <person name="Wloga D."/>
            <person name="Gaertig J."/>
            <person name="Frankel J."/>
            <person name="Tsao C.-C."/>
            <person name="Gorovsky M.A."/>
            <person name="Keeling P.J."/>
            <person name="Waller R.F."/>
            <person name="Patron N.J."/>
            <person name="Cherry J.M."/>
            <person name="Stover N.A."/>
            <person name="Krieger C.J."/>
            <person name="del Toro C."/>
            <person name="Ryder H.F."/>
            <person name="Williamson S.C."/>
            <person name="Barbeau R.A."/>
            <person name="Hamilton E.P."/>
            <person name="Orias E."/>
        </authorList>
    </citation>
    <scope>NUCLEOTIDE SEQUENCE [LARGE SCALE GENOMIC DNA]</scope>
    <source>
        <strain evidence="2">SB210</strain>
    </source>
</reference>
<dbReference type="EMBL" id="GG662643">
    <property type="protein sequence ID" value="EWS73558.1"/>
    <property type="molecule type" value="Genomic_DNA"/>
</dbReference>
<dbReference type="RefSeq" id="XP_012653907.1">
    <property type="nucleotide sequence ID" value="XM_012798453.1"/>
</dbReference>
<evidence type="ECO:0000313" key="1">
    <source>
        <dbReference type="EMBL" id="EWS73558.1"/>
    </source>
</evidence>